<protein>
    <submittedName>
        <fullName evidence="1">Uncharacterized protein</fullName>
    </submittedName>
</protein>
<organism evidence="1">
    <name type="scientific">marine sediment metagenome</name>
    <dbReference type="NCBI Taxonomy" id="412755"/>
    <lineage>
        <taxon>unclassified sequences</taxon>
        <taxon>metagenomes</taxon>
        <taxon>ecological metagenomes</taxon>
    </lineage>
</organism>
<comment type="caution">
    <text evidence="1">The sequence shown here is derived from an EMBL/GenBank/DDBJ whole genome shotgun (WGS) entry which is preliminary data.</text>
</comment>
<reference evidence="1" key="1">
    <citation type="journal article" date="2015" name="Nature">
        <title>Complex archaea that bridge the gap between prokaryotes and eukaryotes.</title>
        <authorList>
            <person name="Spang A."/>
            <person name="Saw J.H."/>
            <person name="Jorgensen S.L."/>
            <person name="Zaremba-Niedzwiedzka K."/>
            <person name="Martijn J."/>
            <person name="Lind A.E."/>
            <person name="van Eijk R."/>
            <person name="Schleper C."/>
            <person name="Guy L."/>
            <person name="Ettema T.J."/>
        </authorList>
    </citation>
    <scope>NUCLEOTIDE SEQUENCE</scope>
</reference>
<dbReference type="AlphaFoldDB" id="A0A0F9RCL3"/>
<evidence type="ECO:0000313" key="1">
    <source>
        <dbReference type="EMBL" id="KKN22846.1"/>
    </source>
</evidence>
<accession>A0A0F9RCL3</accession>
<name>A0A0F9RCL3_9ZZZZ</name>
<proteinExistence type="predicted"/>
<gene>
    <name evidence="1" type="ORF">LCGC14_0911120</name>
</gene>
<dbReference type="EMBL" id="LAZR01003026">
    <property type="protein sequence ID" value="KKN22846.1"/>
    <property type="molecule type" value="Genomic_DNA"/>
</dbReference>
<sequence length="61" mass="6819">MKGKLTINEDEIKVMVGSWLKGNVFPERTFIQIDSIESKSYGIIDLEVEFSSAPIEQKGGD</sequence>